<evidence type="ECO:0000313" key="3">
    <source>
        <dbReference type="Proteomes" id="UP001280121"/>
    </source>
</evidence>
<dbReference type="PANTHER" id="PTHR32166">
    <property type="entry name" value="OSJNBA0013A04.12 PROTEIN"/>
    <property type="match status" value="1"/>
</dbReference>
<proteinExistence type="predicted"/>
<reference evidence="2" key="1">
    <citation type="journal article" date="2023" name="Plant J.">
        <title>Genome sequences and population genomics provide insights into the demographic history, inbreeding, and mutation load of two 'living fossil' tree species of Dipteronia.</title>
        <authorList>
            <person name="Feng Y."/>
            <person name="Comes H.P."/>
            <person name="Chen J."/>
            <person name="Zhu S."/>
            <person name="Lu R."/>
            <person name="Zhang X."/>
            <person name="Li P."/>
            <person name="Qiu J."/>
            <person name="Olsen K.M."/>
            <person name="Qiu Y."/>
        </authorList>
    </citation>
    <scope>NUCLEOTIDE SEQUENCE</scope>
    <source>
        <strain evidence="2">KIB01</strain>
    </source>
</reference>
<accession>A0AAE0CPV4</accession>
<dbReference type="Proteomes" id="UP001280121">
    <property type="component" value="Unassembled WGS sequence"/>
</dbReference>
<organism evidence="2 3">
    <name type="scientific">Dipteronia dyeriana</name>
    <dbReference type="NCBI Taxonomy" id="168575"/>
    <lineage>
        <taxon>Eukaryota</taxon>
        <taxon>Viridiplantae</taxon>
        <taxon>Streptophyta</taxon>
        <taxon>Embryophyta</taxon>
        <taxon>Tracheophyta</taxon>
        <taxon>Spermatophyta</taxon>
        <taxon>Magnoliopsida</taxon>
        <taxon>eudicotyledons</taxon>
        <taxon>Gunneridae</taxon>
        <taxon>Pentapetalae</taxon>
        <taxon>rosids</taxon>
        <taxon>malvids</taxon>
        <taxon>Sapindales</taxon>
        <taxon>Sapindaceae</taxon>
        <taxon>Hippocastanoideae</taxon>
        <taxon>Acereae</taxon>
        <taxon>Dipteronia</taxon>
    </lineage>
</organism>
<feature type="region of interest" description="Disordered" evidence="1">
    <location>
        <begin position="245"/>
        <end position="292"/>
    </location>
</feature>
<protein>
    <submittedName>
        <fullName evidence="2">Uncharacterized protein</fullName>
    </submittedName>
</protein>
<keyword evidence="3" id="KW-1185">Reference proteome</keyword>
<dbReference type="EMBL" id="JANJYI010000002">
    <property type="protein sequence ID" value="KAK2659066.1"/>
    <property type="molecule type" value="Genomic_DNA"/>
</dbReference>
<name>A0AAE0CPV4_9ROSI</name>
<evidence type="ECO:0000313" key="2">
    <source>
        <dbReference type="EMBL" id="KAK2659066.1"/>
    </source>
</evidence>
<evidence type="ECO:0000256" key="1">
    <source>
        <dbReference type="SAM" id="MobiDB-lite"/>
    </source>
</evidence>
<comment type="caution">
    <text evidence="2">The sequence shown here is derived from an EMBL/GenBank/DDBJ whole genome shotgun (WGS) entry which is preliminary data.</text>
</comment>
<feature type="compositionally biased region" description="Low complexity" evidence="1">
    <location>
        <begin position="269"/>
        <end position="280"/>
    </location>
</feature>
<dbReference type="AlphaFoldDB" id="A0AAE0CPV4"/>
<dbReference type="SUPFAM" id="SSF53098">
    <property type="entry name" value="Ribonuclease H-like"/>
    <property type="match status" value="1"/>
</dbReference>
<feature type="compositionally biased region" description="Gly residues" evidence="1">
    <location>
        <begin position="281"/>
        <end position="292"/>
    </location>
</feature>
<dbReference type="PANTHER" id="PTHR32166:SF122">
    <property type="entry name" value="OS09G0499600 PROTEIN"/>
    <property type="match status" value="1"/>
</dbReference>
<sequence length="292" mass="32722">MALHCESREKLMKTYSLFWTPCAALCVDLIFENIGKKDIVASVIHDVKDVTNFIYNHGRLPSQMREVCKGEIVRPGATRFATNHIALDSLLRKKKDKRKKNIMMYFRFKVLGQCAYVVKKYESLYQVLRLVDTEVVSTMPIVYELMRVIKDAVKQQRGSKWVINIIQDRWDIMLSHPLYAIAVEVGDNNENPIFDWVRPTYLDDDEENHDPHIASQARDIGINVEQVIREEVCADRGVIIFSSSDIQHTSDGNSGGKNDGDDGDGGDAARGWDSGARGRNAGAGGSNAGATS</sequence>
<gene>
    <name evidence="2" type="ORF">Ddye_005599</name>
</gene>
<dbReference type="InterPro" id="IPR012337">
    <property type="entry name" value="RNaseH-like_sf"/>
</dbReference>